<reference evidence="1" key="1">
    <citation type="submission" date="2023-10" db="EMBL/GenBank/DDBJ databases">
        <title>Development of a sustainable strategy for remediation of hydrocarbon-contaminated territories based on the waste exchange concept.</title>
        <authorList>
            <person name="Krivoruchko A."/>
        </authorList>
    </citation>
    <scope>NUCLEOTIDE SEQUENCE</scope>
    <source>
        <strain evidence="1">IEGM 68</strain>
    </source>
</reference>
<accession>A0AAE4V5T7</accession>
<comment type="caution">
    <text evidence="1">The sequence shown here is derived from an EMBL/GenBank/DDBJ whole genome shotgun (WGS) entry which is preliminary data.</text>
</comment>
<protein>
    <submittedName>
        <fullName evidence="1">Alkane 1-monooxygenase</fullName>
    </submittedName>
</protein>
<feature type="non-terminal residue" evidence="1">
    <location>
        <position position="1"/>
    </location>
</feature>
<gene>
    <name evidence="1" type="ORF">R4315_30905</name>
</gene>
<dbReference type="AlphaFoldDB" id="A0AAE4V5T7"/>
<organism evidence="1 2">
    <name type="scientific">Rhodococcus oxybenzonivorans</name>
    <dbReference type="NCBI Taxonomy" id="1990687"/>
    <lineage>
        <taxon>Bacteria</taxon>
        <taxon>Bacillati</taxon>
        <taxon>Actinomycetota</taxon>
        <taxon>Actinomycetes</taxon>
        <taxon>Mycobacteriales</taxon>
        <taxon>Nocardiaceae</taxon>
        <taxon>Rhodococcus</taxon>
    </lineage>
</organism>
<sequence>AEHAQADELIVASMAEDTESWLKSYDLLADVWHSAPVRG</sequence>
<name>A0AAE4V5T7_9NOCA</name>
<proteinExistence type="predicted"/>
<dbReference type="EMBL" id="JAWLUP010000248">
    <property type="protein sequence ID" value="MDV7268930.1"/>
    <property type="molecule type" value="Genomic_DNA"/>
</dbReference>
<evidence type="ECO:0000313" key="1">
    <source>
        <dbReference type="EMBL" id="MDV7268930.1"/>
    </source>
</evidence>
<evidence type="ECO:0000313" key="2">
    <source>
        <dbReference type="Proteomes" id="UP001185863"/>
    </source>
</evidence>
<dbReference type="Proteomes" id="UP001185863">
    <property type="component" value="Unassembled WGS sequence"/>
</dbReference>